<keyword evidence="2" id="KW-1185">Reference proteome</keyword>
<sequence>MALTMNLDSLCEWCIFVNQIGGDYIYIRLYVYDLLIAAKYEKRITTVNNQLKLHFNMKDFYRAKFVIGIEIEHNV</sequence>
<proteinExistence type="predicted"/>
<organism evidence="1 2">
    <name type="scientific">Peronosclerospora sorghi</name>
    <dbReference type="NCBI Taxonomy" id="230839"/>
    <lineage>
        <taxon>Eukaryota</taxon>
        <taxon>Sar</taxon>
        <taxon>Stramenopiles</taxon>
        <taxon>Oomycota</taxon>
        <taxon>Peronosporomycetes</taxon>
        <taxon>Peronosporales</taxon>
        <taxon>Peronosporaceae</taxon>
        <taxon>Peronosclerospora</taxon>
    </lineage>
</organism>
<evidence type="ECO:0000313" key="1">
    <source>
        <dbReference type="EMBL" id="KAI9912376.1"/>
    </source>
</evidence>
<protein>
    <submittedName>
        <fullName evidence="1">Uncharacterized protein</fullName>
    </submittedName>
</protein>
<evidence type="ECO:0000313" key="2">
    <source>
        <dbReference type="Proteomes" id="UP001163321"/>
    </source>
</evidence>
<comment type="caution">
    <text evidence="1">The sequence shown here is derived from an EMBL/GenBank/DDBJ whole genome shotgun (WGS) entry which is preliminary data.</text>
</comment>
<name>A0ACC0W2Z6_9STRA</name>
<reference evidence="1 2" key="1">
    <citation type="journal article" date="2022" name="bioRxiv">
        <title>The genome of the oomycete Peronosclerospora sorghi, a cosmopolitan pathogen of maize and sorghum, is inflated with dispersed pseudogenes.</title>
        <authorList>
            <person name="Fletcher K."/>
            <person name="Martin F."/>
            <person name="Isakeit T."/>
            <person name="Cavanaugh K."/>
            <person name="Magill C."/>
            <person name="Michelmore R."/>
        </authorList>
    </citation>
    <scope>NUCLEOTIDE SEQUENCE [LARGE SCALE GENOMIC DNA]</scope>
    <source>
        <strain evidence="1">P6</strain>
    </source>
</reference>
<dbReference type="EMBL" id="CM047583">
    <property type="protein sequence ID" value="KAI9912376.1"/>
    <property type="molecule type" value="Genomic_DNA"/>
</dbReference>
<dbReference type="Proteomes" id="UP001163321">
    <property type="component" value="Chromosome 4"/>
</dbReference>
<accession>A0ACC0W2Z6</accession>
<gene>
    <name evidence="1" type="ORF">PsorP6_005684</name>
</gene>